<comment type="caution">
    <text evidence="2">The sequence shown here is derived from an EMBL/GenBank/DDBJ whole genome shotgun (WGS) entry which is preliminary data.</text>
</comment>
<protein>
    <submittedName>
        <fullName evidence="2">DUF3604 domain-containing protein</fullName>
    </submittedName>
</protein>
<feature type="chain" id="PRO_5045563669" evidence="1">
    <location>
        <begin position="25"/>
        <end position="639"/>
    </location>
</feature>
<gene>
    <name evidence="2" type="ORF">EYC98_07010</name>
</gene>
<organism evidence="2 3">
    <name type="scientific">Candidatus Litorirhabdus singularis</name>
    <dbReference type="NCBI Taxonomy" id="2518993"/>
    <lineage>
        <taxon>Bacteria</taxon>
        <taxon>Pseudomonadati</taxon>
        <taxon>Pseudomonadota</taxon>
        <taxon>Gammaproteobacteria</taxon>
        <taxon>Cellvibrionales</taxon>
        <taxon>Halieaceae</taxon>
        <taxon>Candidatus Litorirhabdus</taxon>
    </lineage>
</organism>
<keyword evidence="1" id="KW-0732">Signal</keyword>
<reference evidence="2" key="1">
    <citation type="submission" date="2019-02" db="EMBL/GenBank/DDBJ databases">
        <authorList>
            <person name="Li S.-H."/>
        </authorList>
    </citation>
    <scope>NUCLEOTIDE SEQUENCE</scope>
    <source>
        <strain evidence="2">IMCC14734</strain>
    </source>
</reference>
<dbReference type="EMBL" id="SHNN01000001">
    <property type="protein sequence ID" value="MCX2980624.1"/>
    <property type="molecule type" value="Genomic_DNA"/>
</dbReference>
<accession>A0ABT3TGT2</accession>
<dbReference type="Pfam" id="PF12228">
    <property type="entry name" value="DUF3604"/>
    <property type="match status" value="1"/>
</dbReference>
<feature type="signal peptide" evidence="1">
    <location>
        <begin position="1"/>
        <end position="24"/>
    </location>
</feature>
<keyword evidence="3" id="KW-1185">Reference proteome</keyword>
<dbReference type="Proteomes" id="UP001143362">
    <property type="component" value="Unassembled WGS sequence"/>
</dbReference>
<dbReference type="InterPro" id="IPR022028">
    <property type="entry name" value="DUF3604"/>
</dbReference>
<evidence type="ECO:0000313" key="3">
    <source>
        <dbReference type="Proteomes" id="UP001143362"/>
    </source>
</evidence>
<proteinExistence type="predicted"/>
<name>A0ABT3TGT2_9GAMM</name>
<sequence length="639" mass="71159">MLIKHRYGFPGIALCFLASGFAFSQGGQATGADFSVSRDNVPHKDPVYSPYVGQSHPDRVYWGDSHLHTSYSWDAGLVGNTLGPDAAYRFAKGQQVIASSGQPVKLVRPLDWLVVADHAESLGVAVLIERSDPAILASEVGRKTHDLYKKGEIYDAFETWGLNVIVKGDNPLTDENLTRSVWEEIIDHAEAHNQPGEFTAFIGYEWSSAPAGNNLHRVVVMRDDGDKAKQVLPFASYDSDDPEDLWRWMAGYEDKTGGRVFAIPHNGNLSNGVMFSTETLSGRRINSDYAEQRAMWEPLYEATQMKGDGEAHPFLSPNDEFADYENWDRGNWNGEVKKPEMLAHEYVRGALKIGLQQEKRLGVNPFKFGLVGATDAHTSLSTTREENNFGKISMMEPGPDRWAGQIVPDPDEVGTSTYEFETIASGLQGVWSRENTRESLWDAMKRKETYATTGTRMTVRIFGGWDYDEKDVLRPDFAKTGYLGGVPMGGDLKAAPDGKATRLMIRALRDPDGANLDRVQIIKGWLDSSGDLQEKIYDVACSDDRAVGTNNRCDGLVGNTVNVAAASYTNDIGDALLMAYWEDPQFNAEERAFYYVRVLEIPTPRWTTYDAVFYGLDLPEGVPADQQERAYTSPIWYTP</sequence>
<evidence type="ECO:0000256" key="1">
    <source>
        <dbReference type="SAM" id="SignalP"/>
    </source>
</evidence>
<evidence type="ECO:0000313" key="2">
    <source>
        <dbReference type="EMBL" id="MCX2980624.1"/>
    </source>
</evidence>